<proteinExistence type="predicted"/>
<evidence type="ECO:0000256" key="1">
    <source>
        <dbReference type="SAM" id="SignalP"/>
    </source>
</evidence>
<comment type="caution">
    <text evidence="2">The sequence shown here is derived from an EMBL/GenBank/DDBJ whole genome shotgun (WGS) entry which is preliminary data.</text>
</comment>
<keyword evidence="3" id="KW-1185">Reference proteome</keyword>
<reference evidence="2" key="1">
    <citation type="submission" date="2020-05" db="EMBL/GenBank/DDBJ databases">
        <title>Mycena genomes resolve the evolution of fungal bioluminescence.</title>
        <authorList>
            <person name="Tsai I.J."/>
        </authorList>
    </citation>
    <scope>NUCLEOTIDE SEQUENCE</scope>
    <source>
        <strain evidence="2">CCC161011</strain>
    </source>
</reference>
<dbReference type="AlphaFoldDB" id="A0A8H6XRY3"/>
<protein>
    <submittedName>
        <fullName evidence="2">Uncharacterized protein</fullName>
    </submittedName>
</protein>
<dbReference type="EMBL" id="JACAZI010000012">
    <property type="protein sequence ID" value="KAF7346938.1"/>
    <property type="molecule type" value="Genomic_DNA"/>
</dbReference>
<keyword evidence="1" id="KW-0732">Signal</keyword>
<evidence type="ECO:0000313" key="2">
    <source>
        <dbReference type="EMBL" id="KAF7346938.1"/>
    </source>
</evidence>
<feature type="signal peptide" evidence="1">
    <location>
        <begin position="1"/>
        <end position="18"/>
    </location>
</feature>
<name>A0A8H6XRY3_9AGAR</name>
<dbReference type="OrthoDB" id="2884437at2759"/>
<evidence type="ECO:0000313" key="3">
    <source>
        <dbReference type="Proteomes" id="UP000620124"/>
    </source>
</evidence>
<feature type="chain" id="PRO_5034118118" evidence="1">
    <location>
        <begin position="19"/>
        <end position="124"/>
    </location>
</feature>
<accession>A0A8H6XRY3</accession>
<dbReference type="Proteomes" id="UP000620124">
    <property type="component" value="Unassembled WGS sequence"/>
</dbReference>
<gene>
    <name evidence="2" type="ORF">MVEN_01446200</name>
</gene>
<sequence length="124" mass="13154">MLFAATIATAVLFSVVTASPINNHTLVPRVNGINLGQLNVNGDHVAWFSGHPQSDYTDIGPSNVNPCTRTFNLKTSDGGTTGTYQEFGCGTSNYGINKNGAFYATCVVLSEPDADGVHSEWHCS</sequence>
<organism evidence="2 3">
    <name type="scientific">Mycena venus</name>
    <dbReference type="NCBI Taxonomy" id="2733690"/>
    <lineage>
        <taxon>Eukaryota</taxon>
        <taxon>Fungi</taxon>
        <taxon>Dikarya</taxon>
        <taxon>Basidiomycota</taxon>
        <taxon>Agaricomycotina</taxon>
        <taxon>Agaricomycetes</taxon>
        <taxon>Agaricomycetidae</taxon>
        <taxon>Agaricales</taxon>
        <taxon>Marasmiineae</taxon>
        <taxon>Mycenaceae</taxon>
        <taxon>Mycena</taxon>
    </lineage>
</organism>